<dbReference type="OrthoDB" id="9958366at2"/>
<dbReference type="Proteomes" id="UP000030635">
    <property type="component" value="Plasmid pCBJ"/>
</dbReference>
<geneLocation type="plasmid" evidence="1 2">
    <name>pCBJ</name>
</geneLocation>
<name>A0A0A7G2Z6_9CLOT</name>
<dbReference type="EMBL" id="CP006906">
    <property type="protein sequence ID" value="AIY85351.1"/>
    <property type="molecule type" value="Genomic_DNA"/>
</dbReference>
<dbReference type="RefSeq" id="WP_040113577.1">
    <property type="nucleotide sequence ID" value="NZ_CP006906.1"/>
</dbReference>
<organism evidence="1 2">
    <name type="scientific">Clostridium baratii str. Sullivan</name>
    <dbReference type="NCBI Taxonomy" id="1415775"/>
    <lineage>
        <taxon>Bacteria</taxon>
        <taxon>Bacillati</taxon>
        <taxon>Bacillota</taxon>
        <taxon>Clostridia</taxon>
        <taxon>Eubacteriales</taxon>
        <taxon>Clostridiaceae</taxon>
        <taxon>Clostridium</taxon>
    </lineage>
</organism>
<proteinExistence type="predicted"/>
<protein>
    <submittedName>
        <fullName evidence="1">Uncharacterized protein</fullName>
    </submittedName>
</protein>
<keyword evidence="1" id="KW-0614">Plasmid</keyword>
<keyword evidence="2" id="KW-1185">Reference proteome</keyword>
<accession>A0A0A7G2Z6</accession>
<dbReference type="KEGG" id="cbv:U729_3097"/>
<dbReference type="HOGENOM" id="CLU_2583436_0_0_9"/>
<gene>
    <name evidence="1" type="ORF">U729_3097</name>
</gene>
<evidence type="ECO:0000313" key="1">
    <source>
        <dbReference type="EMBL" id="AIY85351.1"/>
    </source>
</evidence>
<dbReference type="AlphaFoldDB" id="A0A0A7G2Z6"/>
<reference evidence="1 2" key="1">
    <citation type="journal article" date="2015" name="Infect. Genet. Evol.">
        <title>Genomic sequences of six botulinum neurotoxin-producing strains representing three clostridial species illustrate the mobility and diversity of botulinum neurotoxin genes.</title>
        <authorList>
            <person name="Smith T.J."/>
            <person name="Hill K.K."/>
            <person name="Xie G."/>
            <person name="Foley B.T."/>
            <person name="Williamson C.H."/>
            <person name="Foster J.T."/>
            <person name="Johnson S.L."/>
            <person name="Chertkov O."/>
            <person name="Teshima H."/>
            <person name="Gibbons H.S."/>
            <person name="Johnsky L.A."/>
            <person name="Karavis M.A."/>
            <person name="Smith L.A."/>
        </authorList>
    </citation>
    <scope>NUCLEOTIDE SEQUENCE [LARGE SCALE GENOMIC DNA]</scope>
    <source>
        <strain evidence="1">Sullivan</strain>
        <plasmid evidence="2">Plasmid pCBJ</plasmid>
    </source>
</reference>
<sequence length="80" mass="9294">MEMKNLLSCKAKLNGEVKEKGKVSIEFYKEGKPQYYCYGWNDSSTNELIKTCKNCKENVIYAQNDLENMQFTILKNGKQV</sequence>
<evidence type="ECO:0000313" key="2">
    <source>
        <dbReference type="Proteomes" id="UP000030635"/>
    </source>
</evidence>